<sequence length="217" mass="24189">MTAASTSQTVTVGLIQTRALPDPDANLERAVTEIHAAAAQGAQIVCLQELFRSQYFCQTEDVDRFRLAEPIPGPTTTRLGALAAARGIVLIVPVFEQRAPGLYHNSAVIFDADGTQLGLYRKMHIPDDPAYYEKFYFTPGDRGFRSYATRYGRIGVLICWDQWFPEAARLTALHGADILFYPTAIGWHLHETPEVARAQHESWELVQRSHAVTNGVF</sequence>
<dbReference type="Pfam" id="PF00795">
    <property type="entry name" value="CN_hydrolase"/>
    <property type="match status" value="1"/>
</dbReference>
<evidence type="ECO:0000259" key="2">
    <source>
        <dbReference type="PROSITE" id="PS50263"/>
    </source>
</evidence>
<gene>
    <name evidence="3" type="ORF">FJZ47_23365</name>
</gene>
<organism evidence="3 4">
    <name type="scientific">Tectimicrobiota bacterium</name>
    <dbReference type="NCBI Taxonomy" id="2528274"/>
    <lineage>
        <taxon>Bacteria</taxon>
        <taxon>Pseudomonadati</taxon>
        <taxon>Nitrospinota/Tectimicrobiota group</taxon>
        <taxon>Candidatus Tectimicrobiota</taxon>
    </lineage>
</organism>
<dbReference type="InterPro" id="IPR003010">
    <property type="entry name" value="C-N_Hydrolase"/>
</dbReference>
<name>A0A937W481_UNCTE</name>
<dbReference type="Gene3D" id="3.60.110.10">
    <property type="entry name" value="Carbon-nitrogen hydrolase"/>
    <property type="match status" value="1"/>
</dbReference>
<dbReference type="EMBL" id="VGLS01001020">
    <property type="protein sequence ID" value="MBM3226714.1"/>
    <property type="molecule type" value="Genomic_DNA"/>
</dbReference>
<dbReference type="Proteomes" id="UP000712673">
    <property type="component" value="Unassembled WGS sequence"/>
</dbReference>
<dbReference type="GO" id="GO:0033388">
    <property type="term" value="P:putrescine biosynthetic process from arginine"/>
    <property type="evidence" value="ECO:0007669"/>
    <property type="project" value="TreeGrafter"/>
</dbReference>
<proteinExistence type="predicted"/>
<reference evidence="3" key="1">
    <citation type="submission" date="2019-03" db="EMBL/GenBank/DDBJ databases">
        <title>Lake Tanganyika Metagenome-Assembled Genomes (MAGs).</title>
        <authorList>
            <person name="Tran P."/>
        </authorList>
    </citation>
    <scope>NUCLEOTIDE SEQUENCE</scope>
    <source>
        <strain evidence="3">K_DeepCast_65m_m2_066</strain>
    </source>
</reference>
<evidence type="ECO:0000256" key="1">
    <source>
        <dbReference type="ARBA" id="ARBA00022801"/>
    </source>
</evidence>
<dbReference type="GO" id="GO:0050126">
    <property type="term" value="F:N-carbamoylputrescine amidase activity"/>
    <property type="evidence" value="ECO:0007669"/>
    <property type="project" value="TreeGrafter"/>
</dbReference>
<accession>A0A937W481</accession>
<protein>
    <submittedName>
        <fullName evidence="3">Acyltransferase</fullName>
    </submittedName>
</protein>
<dbReference type="PANTHER" id="PTHR43674">
    <property type="entry name" value="NITRILASE C965.09-RELATED"/>
    <property type="match status" value="1"/>
</dbReference>
<evidence type="ECO:0000313" key="3">
    <source>
        <dbReference type="EMBL" id="MBM3226714.1"/>
    </source>
</evidence>
<dbReference type="PROSITE" id="PS50263">
    <property type="entry name" value="CN_HYDROLASE"/>
    <property type="match status" value="1"/>
</dbReference>
<dbReference type="AlphaFoldDB" id="A0A937W481"/>
<keyword evidence="1" id="KW-0378">Hydrolase</keyword>
<feature type="non-terminal residue" evidence="3">
    <location>
        <position position="217"/>
    </location>
</feature>
<comment type="caution">
    <text evidence="3">The sequence shown here is derived from an EMBL/GenBank/DDBJ whole genome shotgun (WGS) entry which is preliminary data.</text>
</comment>
<dbReference type="PANTHER" id="PTHR43674:SF2">
    <property type="entry name" value="BETA-UREIDOPROPIONASE"/>
    <property type="match status" value="1"/>
</dbReference>
<dbReference type="InterPro" id="IPR036526">
    <property type="entry name" value="C-N_Hydrolase_sf"/>
</dbReference>
<dbReference type="SUPFAM" id="SSF56317">
    <property type="entry name" value="Carbon-nitrogen hydrolase"/>
    <property type="match status" value="1"/>
</dbReference>
<dbReference type="GO" id="GO:0016746">
    <property type="term" value="F:acyltransferase activity"/>
    <property type="evidence" value="ECO:0007669"/>
    <property type="project" value="UniProtKB-KW"/>
</dbReference>
<evidence type="ECO:0000313" key="4">
    <source>
        <dbReference type="Proteomes" id="UP000712673"/>
    </source>
</evidence>
<feature type="domain" description="CN hydrolase" evidence="2">
    <location>
        <begin position="10"/>
        <end position="217"/>
    </location>
</feature>
<dbReference type="InterPro" id="IPR050345">
    <property type="entry name" value="Aliph_Amidase/BUP"/>
</dbReference>
<keyword evidence="3" id="KW-0808">Transferase</keyword>
<keyword evidence="3" id="KW-0012">Acyltransferase</keyword>